<feature type="transmembrane region" description="Helical" evidence="1">
    <location>
        <begin position="25"/>
        <end position="46"/>
    </location>
</feature>
<proteinExistence type="predicted"/>
<evidence type="ECO:0000313" key="2">
    <source>
        <dbReference type="EMBL" id="MFG1706919.1"/>
    </source>
</evidence>
<accession>A0ABW7AIH7</accession>
<dbReference type="EMBL" id="JBICRM010000018">
    <property type="protein sequence ID" value="MFG1706919.1"/>
    <property type="molecule type" value="Genomic_DNA"/>
</dbReference>
<feature type="transmembrane region" description="Helical" evidence="1">
    <location>
        <begin position="100"/>
        <end position="119"/>
    </location>
</feature>
<dbReference type="RefSeq" id="WP_393170207.1">
    <property type="nucleotide sequence ID" value="NZ_JBICRM010000018.1"/>
</dbReference>
<dbReference type="InterPro" id="IPR009339">
    <property type="entry name" value="DUF998"/>
</dbReference>
<protein>
    <submittedName>
        <fullName evidence="2">DUF998 domain-containing protein</fullName>
    </submittedName>
</protein>
<reference evidence="2 3" key="1">
    <citation type="submission" date="2024-10" db="EMBL/GenBank/DDBJ databases">
        <authorList>
            <person name="Topkara A.R."/>
            <person name="Saygin H."/>
        </authorList>
    </citation>
    <scope>NUCLEOTIDE SEQUENCE [LARGE SCALE GENOMIC DNA]</scope>
    <source>
        <strain evidence="2 3">M3C6</strain>
    </source>
</reference>
<sequence length="231" mass="23790">MSSTKSARRQTSGTSAAPAARSTTAMLACGIVAGPLFVVTVLAQALTRAGFDPKRHPLSSLSLGELGWIQITNFVVTGLLVLAFAVAIRRVLHPGRAGTWGPLLIGVNGLSLIAGGLFLADPVGGYPPGMPEQATWHGIVHSTAPSLAGLAGLAAYAVFARRFASAGQRGWATLCLAFAPAVLALNIAAAIAADFRLMLAGLALGWAWTSLIALRLMAETRSSATIHSPRT</sequence>
<feature type="transmembrane region" description="Helical" evidence="1">
    <location>
        <begin position="197"/>
        <end position="218"/>
    </location>
</feature>
<keyword evidence="3" id="KW-1185">Reference proteome</keyword>
<feature type="transmembrane region" description="Helical" evidence="1">
    <location>
        <begin position="139"/>
        <end position="159"/>
    </location>
</feature>
<dbReference type="Proteomes" id="UP001603978">
    <property type="component" value="Unassembled WGS sequence"/>
</dbReference>
<name>A0ABW7AIH7_9ACTN</name>
<feature type="transmembrane region" description="Helical" evidence="1">
    <location>
        <begin position="171"/>
        <end position="191"/>
    </location>
</feature>
<comment type="caution">
    <text evidence="2">The sequence shown here is derived from an EMBL/GenBank/DDBJ whole genome shotgun (WGS) entry which is preliminary data.</text>
</comment>
<evidence type="ECO:0000313" key="3">
    <source>
        <dbReference type="Proteomes" id="UP001603978"/>
    </source>
</evidence>
<feature type="transmembrane region" description="Helical" evidence="1">
    <location>
        <begin position="66"/>
        <end position="88"/>
    </location>
</feature>
<dbReference type="Pfam" id="PF06197">
    <property type="entry name" value="DUF998"/>
    <property type="match status" value="1"/>
</dbReference>
<keyword evidence="1" id="KW-0812">Transmembrane</keyword>
<keyword evidence="1" id="KW-1133">Transmembrane helix</keyword>
<keyword evidence="1" id="KW-0472">Membrane</keyword>
<organism evidence="2 3">
    <name type="scientific">Nonomuraea marmarensis</name>
    <dbReference type="NCBI Taxonomy" id="3351344"/>
    <lineage>
        <taxon>Bacteria</taxon>
        <taxon>Bacillati</taxon>
        <taxon>Actinomycetota</taxon>
        <taxon>Actinomycetes</taxon>
        <taxon>Streptosporangiales</taxon>
        <taxon>Streptosporangiaceae</taxon>
        <taxon>Nonomuraea</taxon>
    </lineage>
</organism>
<evidence type="ECO:0000256" key="1">
    <source>
        <dbReference type="SAM" id="Phobius"/>
    </source>
</evidence>
<gene>
    <name evidence="2" type="ORF">ACFLIM_27375</name>
</gene>